<gene>
    <name evidence="2" type="ORF">GHT09_010050</name>
</gene>
<organism evidence="2 3">
    <name type="scientific">Marmota monax</name>
    <name type="common">Woodchuck</name>
    <dbReference type="NCBI Taxonomy" id="9995"/>
    <lineage>
        <taxon>Eukaryota</taxon>
        <taxon>Metazoa</taxon>
        <taxon>Chordata</taxon>
        <taxon>Craniata</taxon>
        <taxon>Vertebrata</taxon>
        <taxon>Euteleostomi</taxon>
        <taxon>Mammalia</taxon>
        <taxon>Eutheria</taxon>
        <taxon>Euarchontoglires</taxon>
        <taxon>Glires</taxon>
        <taxon>Rodentia</taxon>
        <taxon>Sciuromorpha</taxon>
        <taxon>Sciuridae</taxon>
        <taxon>Xerinae</taxon>
        <taxon>Marmotini</taxon>
        <taxon>Marmota</taxon>
    </lineage>
</organism>
<name>A0A834PPI2_MARMO</name>
<comment type="caution">
    <text evidence="2">The sequence shown here is derived from an EMBL/GenBank/DDBJ whole genome shotgun (WGS) entry which is preliminary data.</text>
</comment>
<reference evidence="2" key="1">
    <citation type="submission" date="2020-08" db="EMBL/GenBank/DDBJ databases">
        <authorList>
            <person name="Shumante A."/>
            <person name="Zimin A.V."/>
            <person name="Puiu D."/>
            <person name="Salzberg S.L."/>
        </authorList>
    </citation>
    <scope>NUCLEOTIDE SEQUENCE</scope>
    <source>
        <strain evidence="2">WC2-LM</strain>
        <tissue evidence="2">Liver</tissue>
    </source>
</reference>
<proteinExistence type="predicted"/>
<dbReference type="EMBL" id="WJEC01008237">
    <property type="protein sequence ID" value="KAF7463268.1"/>
    <property type="molecule type" value="Genomic_DNA"/>
</dbReference>
<evidence type="ECO:0000313" key="2">
    <source>
        <dbReference type="EMBL" id="KAF7463268.1"/>
    </source>
</evidence>
<evidence type="ECO:0000313" key="3">
    <source>
        <dbReference type="Proteomes" id="UP000662637"/>
    </source>
</evidence>
<feature type="compositionally biased region" description="Pro residues" evidence="1">
    <location>
        <begin position="22"/>
        <end position="34"/>
    </location>
</feature>
<dbReference type="AlphaFoldDB" id="A0A834PPI2"/>
<accession>A0A834PPI2</accession>
<feature type="region of interest" description="Disordered" evidence="1">
    <location>
        <begin position="18"/>
        <end position="49"/>
    </location>
</feature>
<evidence type="ECO:0000256" key="1">
    <source>
        <dbReference type="SAM" id="MobiDB-lite"/>
    </source>
</evidence>
<protein>
    <submittedName>
        <fullName evidence="2">Uncharacterized protein</fullName>
    </submittedName>
</protein>
<dbReference type="Proteomes" id="UP000662637">
    <property type="component" value="Unassembled WGS sequence"/>
</dbReference>
<sequence>MAASQLLSPLHICTERKQAPSFLPPPLPATPPRVSPQGGRGRHMPKQSPEEELAHGIQGLCRLVPRPLRVVRRQKGLLPGLLSSPAHQRTSMEFLQKLGLRYSPTVHRPYAEDYFNFLGHFTKPQQVQEEIQELQQSTERAVPARWVCKCWGRGWMLSVLPLPWLQKLLQNGAFWLVLAKLSWTCHVLTAQILEIGAKSELESS</sequence>